<protein>
    <submittedName>
        <fullName evidence="3">Uncharacterized protein</fullName>
    </submittedName>
</protein>
<dbReference type="Proteomes" id="UP000887540">
    <property type="component" value="Unplaced"/>
</dbReference>
<feature type="compositionally biased region" description="Polar residues" evidence="1">
    <location>
        <begin position="94"/>
        <end position="110"/>
    </location>
</feature>
<dbReference type="AlphaFoldDB" id="A0A914DHU3"/>
<feature type="compositionally biased region" description="Basic and acidic residues" evidence="1">
    <location>
        <begin position="84"/>
        <end position="93"/>
    </location>
</feature>
<name>A0A914DHU3_9BILA</name>
<reference evidence="3" key="1">
    <citation type="submission" date="2022-11" db="UniProtKB">
        <authorList>
            <consortium name="WormBaseParasite"/>
        </authorList>
    </citation>
    <scope>IDENTIFICATION</scope>
</reference>
<evidence type="ECO:0000313" key="2">
    <source>
        <dbReference type="Proteomes" id="UP000887540"/>
    </source>
</evidence>
<proteinExistence type="predicted"/>
<evidence type="ECO:0000313" key="3">
    <source>
        <dbReference type="WBParaSite" id="ACRNAN_scaffold27419.g8555.t1"/>
    </source>
</evidence>
<dbReference type="WBParaSite" id="ACRNAN_scaffold27419.g8555.t1">
    <property type="protein sequence ID" value="ACRNAN_scaffold27419.g8555.t1"/>
    <property type="gene ID" value="ACRNAN_scaffold27419.g8555"/>
</dbReference>
<keyword evidence="2" id="KW-1185">Reference proteome</keyword>
<organism evidence="2 3">
    <name type="scientific">Acrobeloides nanus</name>
    <dbReference type="NCBI Taxonomy" id="290746"/>
    <lineage>
        <taxon>Eukaryota</taxon>
        <taxon>Metazoa</taxon>
        <taxon>Ecdysozoa</taxon>
        <taxon>Nematoda</taxon>
        <taxon>Chromadorea</taxon>
        <taxon>Rhabditida</taxon>
        <taxon>Tylenchina</taxon>
        <taxon>Cephalobomorpha</taxon>
        <taxon>Cephaloboidea</taxon>
        <taxon>Cephalobidae</taxon>
        <taxon>Acrobeloides</taxon>
    </lineage>
</organism>
<evidence type="ECO:0000256" key="1">
    <source>
        <dbReference type="SAM" id="MobiDB-lite"/>
    </source>
</evidence>
<accession>A0A914DHU3</accession>
<sequence length="110" mass="12281">MALIQAERPKRKHGKKYFKVVCPREHKDRHMASGGKEEIYLTIVDKKVLLILGQNNPSITCLRVRESLDDDDEEAFLPSSQMGHEPHVEEPRSADSSAPTSNKSTPGSLA</sequence>
<feature type="region of interest" description="Disordered" evidence="1">
    <location>
        <begin position="72"/>
        <end position="110"/>
    </location>
</feature>